<comment type="caution">
    <text evidence="3">The sequence shown here is derived from an EMBL/GenBank/DDBJ whole genome shotgun (WGS) entry which is preliminary data.</text>
</comment>
<keyword evidence="1" id="KW-0560">Oxidoreductase</keyword>
<evidence type="ECO:0000256" key="1">
    <source>
        <dbReference type="ARBA" id="ARBA00023002"/>
    </source>
</evidence>
<keyword evidence="4" id="KW-1185">Reference proteome</keyword>
<evidence type="ECO:0000313" key="4">
    <source>
        <dbReference type="Proteomes" id="UP000682811"/>
    </source>
</evidence>
<dbReference type="SUPFAM" id="SSF53383">
    <property type="entry name" value="PLP-dependent transferases"/>
    <property type="match status" value="1"/>
</dbReference>
<dbReference type="AlphaFoldDB" id="A0A919YFC0"/>
<dbReference type="PANTHER" id="PTHR42806">
    <property type="entry name" value="GLYCINE CLEAVAGE SYSTEM P-PROTEIN"/>
    <property type="match status" value="1"/>
</dbReference>
<accession>A0A919YFC0</accession>
<dbReference type="InterPro" id="IPR023010">
    <property type="entry name" value="GcvPA"/>
</dbReference>
<dbReference type="InterPro" id="IPR015422">
    <property type="entry name" value="PyrdxlP-dep_Trfase_small"/>
</dbReference>
<name>A0A919YFC0_9BACL</name>
<dbReference type="Gene3D" id="3.40.640.10">
    <property type="entry name" value="Type I PLP-dependent aspartate aminotransferase-like (Major domain)"/>
    <property type="match status" value="1"/>
</dbReference>
<dbReference type="PANTHER" id="PTHR42806:SF1">
    <property type="entry name" value="GLYCINE DEHYDROGENASE (DECARBOXYLATING)"/>
    <property type="match status" value="1"/>
</dbReference>
<gene>
    <name evidence="3" type="ORF">J34TS1_21720</name>
</gene>
<dbReference type="NCBIfam" id="NF001696">
    <property type="entry name" value="PRK00451.1"/>
    <property type="match status" value="1"/>
</dbReference>
<dbReference type="GO" id="GO:0009116">
    <property type="term" value="P:nucleoside metabolic process"/>
    <property type="evidence" value="ECO:0007669"/>
    <property type="project" value="InterPro"/>
</dbReference>
<dbReference type="Pfam" id="PF02347">
    <property type="entry name" value="GDC-P"/>
    <property type="match status" value="1"/>
</dbReference>
<organism evidence="3 4">
    <name type="scientific">Paenibacillus azoreducens</name>
    <dbReference type="NCBI Taxonomy" id="116718"/>
    <lineage>
        <taxon>Bacteria</taxon>
        <taxon>Bacillati</taxon>
        <taxon>Bacillota</taxon>
        <taxon>Bacilli</taxon>
        <taxon>Bacillales</taxon>
        <taxon>Paenibacillaceae</taxon>
        <taxon>Paenibacillus</taxon>
    </lineage>
</organism>
<feature type="domain" description="Glycine cleavage system P-protein N-terminal" evidence="2">
    <location>
        <begin position="19"/>
        <end position="457"/>
    </location>
</feature>
<proteinExistence type="predicted"/>
<dbReference type="RefSeq" id="WP_212978279.1">
    <property type="nucleotide sequence ID" value="NZ_AP025343.1"/>
</dbReference>
<evidence type="ECO:0000259" key="2">
    <source>
        <dbReference type="Pfam" id="PF02347"/>
    </source>
</evidence>
<evidence type="ECO:0000313" key="3">
    <source>
        <dbReference type="EMBL" id="GIO47407.1"/>
    </source>
</evidence>
<dbReference type="InterPro" id="IPR049315">
    <property type="entry name" value="GDC-P_N"/>
</dbReference>
<dbReference type="Proteomes" id="UP000682811">
    <property type="component" value="Unassembled WGS sequence"/>
</dbReference>
<dbReference type="GO" id="GO:0004375">
    <property type="term" value="F:glycine dehydrogenase (decarboxylating) activity"/>
    <property type="evidence" value="ECO:0007669"/>
    <property type="project" value="InterPro"/>
</dbReference>
<dbReference type="Gene3D" id="3.90.1150.10">
    <property type="entry name" value="Aspartate Aminotransferase, domain 1"/>
    <property type="match status" value="1"/>
</dbReference>
<dbReference type="InterPro" id="IPR015421">
    <property type="entry name" value="PyrdxlP-dep_Trfase_major"/>
</dbReference>
<reference evidence="3 4" key="1">
    <citation type="submission" date="2021-03" db="EMBL/GenBank/DDBJ databases">
        <title>Antimicrobial resistance genes in bacteria isolated from Japanese honey, and their potential for conferring macrolide and lincosamide resistance in the American foulbrood pathogen Paenibacillus larvae.</title>
        <authorList>
            <person name="Okamoto M."/>
            <person name="Kumagai M."/>
            <person name="Kanamori H."/>
            <person name="Takamatsu D."/>
        </authorList>
    </citation>
    <scope>NUCLEOTIDE SEQUENCE [LARGE SCALE GENOMIC DNA]</scope>
    <source>
        <strain evidence="3 4">J34TS1</strain>
    </source>
</reference>
<dbReference type="EMBL" id="BORT01000008">
    <property type="protein sequence ID" value="GIO47407.1"/>
    <property type="molecule type" value="Genomic_DNA"/>
</dbReference>
<sequence>MAQPKQTAMHPYIPNMIPEVQRQMLDEIGVERIEDLYRIIPDELKLKEQMDLPPALSELELRRHVEKLLNRNQSTQDVLSFLGAGCWPHFIPAVCDEINQRSEFVTAYAGEPYEDHGRFQALFEYQSLVAELVDMDVVNVPTFDWAQAASTSLRMAARMTGRTEVLLAGTIDKDKLKIIANYITPDLTYRLVDFHHESGELNLQDLRNKMTGNIAAVYFENPTFLGTIESQGQQIADIAHEAGAICVVGVDPISLGVLKPPSQYGADIICGDLQPLGMHMNYGGGQAGFIATRDEEKYVMEYPSRLFGIAPTIVEGEYGFGDVAYERTSFHDREKGKESVGTQTALWGITAGVYLALLGPYGMQELGQTIMQKSQYAATLLGQIEGVTIRLQSPFFKEFAVDFSQTGLTVEEVLKQLRAEGIQGGRDLSSDFPELGESMLLCVTEVHSQEEIELLAAALGRICSRETKGVNSR</sequence>
<protein>
    <recommendedName>
        <fullName evidence="2">Glycine cleavage system P-protein N-terminal domain-containing protein</fullName>
    </recommendedName>
</protein>
<dbReference type="InterPro" id="IPR015424">
    <property type="entry name" value="PyrdxlP-dep_Trfase"/>
</dbReference>